<gene>
    <name evidence="2" type="ORF">SAMN05421867_109152</name>
</gene>
<protein>
    <recommendedName>
        <fullName evidence="4">Histidine kinase</fullName>
    </recommendedName>
</protein>
<dbReference type="EMBL" id="FOKA01000009">
    <property type="protein sequence ID" value="SFB19984.1"/>
    <property type="molecule type" value="Genomic_DNA"/>
</dbReference>
<dbReference type="AlphaFoldDB" id="A0A1I0Z2Y9"/>
<proteinExistence type="predicted"/>
<feature type="transmembrane region" description="Helical" evidence="1">
    <location>
        <begin position="119"/>
        <end position="143"/>
    </location>
</feature>
<keyword evidence="1" id="KW-0472">Membrane</keyword>
<keyword evidence="3" id="KW-1185">Reference proteome</keyword>
<dbReference type="Proteomes" id="UP000199012">
    <property type="component" value="Unassembled WGS sequence"/>
</dbReference>
<name>A0A1I0Z2Y9_9CELL</name>
<dbReference type="STRING" id="988821.SAMN05421867_109152"/>
<organism evidence="2 3">
    <name type="scientific">Cellulomonas marina</name>
    <dbReference type="NCBI Taxonomy" id="988821"/>
    <lineage>
        <taxon>Bacteria</taxon>
        <taxon>Bacillati</taxon>
        <taxon>Actinomycetota</taxon>
        <taxon>Actinomycetes</taxon>
        <taxon>Micrococcales</taxon>
        <taxon>Cellulomonadaceae</taxon>
        <taxon>Cellulomonas</taxon>
    </lineage>
</organism>
<reference evidence="2 3" key="1">
    <citation type="submission" date="2016-10" db="EMBL/GenBank/DDBJ databases">
        <authorList>
            <person name="de Groot N.N."/>
        </authorList>
    </citation>
    <scope>NUCLEOTIDE SEQUENCE [LARGE SCALE GENOMIC DNA]</scope>
    <source>
        <strain evidence="2 3">CGMCC 4.6945</strain>
    </source>
</reference>
<keyword evidence="1" id="KW-0812">Transmembrane</keyword>
<evidence type="ECO:0000313" key="2">
    <source>
        <dbReference type="EMBL" id="SFB19984.1"/>
    </source>
</evidence>
<accession>A0A1I0Z2Y9</accession>
<dbReference type="RefSeq" id="WP_239078679.1">
    <property type="nucleotide sequence ID" value="NZ_BONM01000004.1"/>
</dbReference>
<evidence type="ECO:0000313" key="3">
    <source>
        <dbReference type="Proteomes" id="UP000199012"/>
    </source>
</evidence>
<feature type="transmembrane region" description="Helical" evidence="1">
    <location>
        <begin position="77"/>
        <end position="99"/>
    </location>
</feature>
<evidence type="ECO:0000256" key="1">
    <source>
        <dbReference type="SAM" id="Phobius"/>
    </source>
</evidence>
<keyword evidence="1" id="KW-1133">Transmembrane helix</keyword>
<evidence type="ECO:0008006" key="4">
    <source>
        <dbReference type="Google" id="ProtNLM"/>
    </source>
</evidence>
<sequence>MPTDPDDRPADRPDDVDVTAADVTAADATAADATAADATAADATVADAAAADPDGVPSEEELLRTARPARVRRAPKLSAFLVAGTLAGAVLGLVLSAFGDGGGAAAGSGFIPLLEGDDAARTYLVLTGAGLGLLVGMLVATIADRRASRPSRPGARRGGRRR</sequence>